<sequence>MPSLTKKRVDIGKASKTQLLLVAWRSYVTMRALP</sequence>
<proteinExistence type="predicted"/>
<organism evidence="1">
    <name type="scientific">uncultured Flavobacteriia bacterium</name>
    <dbReference type="NCBI Taxonomy" id="212695"/>
    <lineage>
        <taxon>Bacteria</taxon>
        <taxon>Pseudomonadati</taxon>
        <taxon>Bacteroidota</taxon>
        <taxon>Flavobacteriia</taxon>
        <taxon>environmental samples</taxon>
    </lineage>
</organism>
<protein>
    <submittedName>
        <fullName evidence="1">Uncharacterized protein</fullName>
    </submittedName>
</protein>
<gene>
    <name evidence="1" type="ORF">VIS_S3CFB50006</name>
</gene>
<reference evidence="1" key="2">
    <citation type="submission" date="2012-02" db="EMBL/GenBank/DDBJ databases">
        <authorList>
            <person name="Genoscope - CEA"/>
        </authorList>
    </citation>
    <scope>NUCLEOTIDE SEQUENCE</scope>
</reference>
<dbReference type="AlphaFoldDB" id="H6RG17"/>
<dbReference type="EMBL" id="FO117595">
    <property type="protein sequence ID" value="CCF99978.1"/>
    <property type="molecule type" value="Genomic_DNA"/>
</dbReference>
<reference evidence="1" key="1">
    <citation type="journal article" date="2012" name="Environ. Microbiol.">
        <title>Genomic content of uncultured Bacteroidetes from contrasting oceanic provinces in the North Atlantic Ocean.</title>
        <authorList>
            <person name="Gomez-Pereira P.R."/>
            <person name="Schuler M."/>
            <person name="Fuchs B.M."/>
            <person name="Bennke C."/>
            <person name="Teeling H."/>
            <person name="Waldmann J."/>
            <person name="Richter M."/>
            <person name="Barbe V."/>
            <person name="Bataille E."/>
            <person name="Glockner F.O."/>
            <person name="Amann R."/>
        </authorList>
    </citation>
    <scope>NUCLEOTIDE SEQUENCE</scope>
</reference>
<accession>H6RG17</accession>
<evidence type="ECO:0000313" key="1">
    <source>
        <dbReference type="EMBL" id="CCF99978.1"/>
    </source>
</evidence>
<name>H6RG17_9BACT</name>